<accession>A0A1H3F8U5</accession>
<dbReference type="RefSeq" id="WP_093267108.1">
    <property type="nucleotide sequence ID" value="NZ_FNOK01000016.1"/>
</dbReference>
<proteinExistence type="predicted"/>
<evidence type="ECO:0000313" key="3">
    <source>
        <dbReference type="Proteomes" id="UP000199529"/>
    </source>
</evidence>
<dbReference type="STRING" id="418495.SAMN05216215_1016125"/>
<sequence>MAKLDELAQYYDTHDMSAEMDSGHWETEPAPPDPMITTSLRLPKSLLDRVRARAAEEDMKTTAWIRVLIESALSEAGRNNIEERVRRLEAAVFRESA</sequence>
<gene>
    <name evidence="2" type="ORF">SAMN05216215_1016125</name>
</gene>
<dbReference type="GO" id="GO:0006355">
    <property type="term" value="P:regulation of DNA-templated transcription"/>
    <property type="evidence" value="ECO:0007669"/>
    <property type="project" value="InterPro"/>
</dbReference>
<evidence type="ECO:0000256" key="1">
    <source>
        <dbReference type="SAM" id="MobiDB-lite"/>
    </source>
</evidence>
<dbReference type="InterPro" id="IPR010985">
    <property type="entry name" value="Ribbon_hlx_hlx"/>
</dbReference>
<evidence type="ECO:0000313" key="2">
    <source>
        <dbReference type="EMBL" id="SDX87453.1"/>
    </source>
</evidence>
<feature type="region of interest" description="Disordered" evidence="1">
    <location>
        <begin position="19"/>
        <end position="38"/>
    </location>
</feature>
<protein>
    <submittedName>
        <fullName evidence="2">Uncharacterized protein</fullName>
    </submittedName>
</protein>
<dbReference type="OrthoDB" id="4827715at2"/>
<dbReference type="EMBL" id="FNOK01000016">
    <property type="protein sequence ID" value="SDX87453.1"/>
    <property type="molecule type" value="Genomic_DNA"/>
</dbReference>
<keyword evidence="3" id="KW-1185">Reference proteome</keyword>
<dbReference type="SUPFAM" id="SSF47598">
    <property type="entry name" value="Ribbon-helix-helix"/>
    <property type="match status" value="1"/>
</dbReference>
<dbReference type="AlphaFoldDB" id="A0A1H3F8U5"/>
<reference evidence="3" key="1">
    <citation type="submission" date="2016-10" db="EMBL/GenBank/DDBJ databases">
        <authorList>
            <person name="Varghese N."/>
            <person name="Submissions S."/>
        </authorList>
    </citation>
    <scope>NUCLEOTIDE SEQUENCE [LARGE SCALE GENOMIC DNA]</scope>
    <source>
        <strain evidence="3">CGMCC 4.3530</strain>
    </source>
</reference>
<name>A0A1H3F8U5_9PSEU</name>
<dbReference type="Proteomes" id="UP000199529">
    <property type="component" value="Unassembled WGS sequence"/>
</dbReference>
<organism evidence="2 3">
    <name type="scientific">Saccharopolyspora shandongensis</name>
    <dbReference type="NCBI Taxonomy" id="418495"/>
    <lineage>
        <taxon>Bacteria</taxon>
        <taxon>Bacillati</taxon>
        <taxon>Actinomycetota</taxon>
        <taxon>Actinomycetes</taxon>
        <taxon>Pseudonocardiales</taxon>
        <taxon>Pseudonocardiaceae</taxon>
        <taxon>Saccharopolyspora</taxon>
    </lineage>
</organism>